<protein>
    <submittedName>
        <fullName evidence="2">Uncharacterized protein</fullName>
    </submittedName>
</protein>
<evidence type="ECO:0000313" key="2">
    <source>
        <dbReference type="EMBL" id="GGX99034.1"/>
    </source>
</evidence>
<keyword evidence="1" id="KW-0812">Transmembrane</keyword>
<comment type="caution">
    <text evidence="2">The sequence shown here is derived from an EMBL/GenBank/DDBJ whole genome shotgun (WGS) entry which is preliminary data.</text>
</comment>
<evidence type="ECO:0000256" key="1">
    <source>
        <dbReference type="SAM" id="Phobius"/>
    </source>
</evidence>
<organism evidence="2 3">
    <name type="scientific">Litchfieldella qijiaojingensis</name>
    <dbReference type="NCBI Taxonomy" id="980347"/>
    <lineage>
        <taxon>Bacteria</taxon>
        <taxon>Pseudomonadati</taxon>
        <taxon>Pseudomonadota</taxon>
        <taxon>Gammaproteobacteria</taxon>
        <taxon>Oceanospirillales</taxon>
        <taxon>Halomonadaceae</taxon>
        <taxon>Litchfieldella</taxon>
    </lineage>
</organism>
<keyword evidence="1" id="KW-1133">Transmembrane helix</keyword>
<dbReference type="Proteomes" id="UP000653056">
    <property type="component" value="Unassembled WGS sequence"/>
</dbReference>
<proteinExistence type="predicted"/>
<gene>
    <name evidence="2" type="ORF">GCM10007160_28290</name>
</gene>
<reference evidence="3" key="1">
    <citation type="journal article" date="2019" name="Int. J. Syst. Evol. Microbiol.">
        <title>The Global Catalogue of Microorganisms (GCM) 10K type strain sequencing project: providing services to taxonomists for standard genome sequencing and annotation.</title>
        <authorList>
            <consortium name="The Broad Institute Genomics Platform"/>
            <consortium name="The Broad Institute Genome Sequencing Center for Infectious Disease"/>
            <person name="Wu L."/>
            <person name="Ma J."/>
        </authorList>
    </citation>
    <scope>NUCLEOTIDE SEQUENCE [LARGE SCALE GENOMIC DNA]</scope>
    <source>
        <strain evidence="3">KCTC 22228</strain>
    </source>
</reference>
<dbReference type="RefSeq" id="WP_229803593.1">
    <property type="nucleotide sequence ID" value="NZ_BMXS01000015.1"/>
</dbReference>
<keyword evidence="1" id="KW-0472">Membrane</keyword>
<evidence type="ECO:0000313" key="3">
    <source>
        <dbReference type="Proteomes" id="UP000653056"/>
    </source>
</evidence>
<keyword evidence="3" id="KW-1185">Reference proteome</keyword>
<sequence>MSDIYRNHTDSGNRCPITSPVGTNVFVLRAVSPDATTDTIFHGVAPFWLAGMGRAVLVLLFPSIALLLPQLLY</sequence>
<accession>A0ABQ2Z1I2</accession>
<dbReference type="EMBL" id="BMXS01000015">
    <property type="protein sequence ID" value="GGX99034.1"/>
    <property type="molecule type" value="Genomic_DNA"/>
</dbReference>
<name>A0ABQ2Z1I2_9GAMM</name>
<feature type="transmembrane region" description="Helical" evidence="1">
    <location>
        <begin position="47"/>
        <end position="68"/>
    </location>
</feature>